<proteinExistence type="predicted"/>
<keyword evidence="2" id="KW-1185">Reference proteome</keyword>
<dbReference type="EMBL" id="JGYQ01000007">
    <property type="protein sequence ID" value="KFI48487.1"/>
    <property type="molecule type" value="Genomic_DNA"/>
</dbReference>
<dbReference type="Proteomes" id="UP000029093">
    <property type="component" value="Unassembled WGS sequence"/>
</dbReference>
<evidence type="ECO:0000313" key="1">
    <source>
        <dbReference type="EMBL" id="KFI48487.1"/>
    </source>
</evidence>
<comment type="caution">
    <text evidence="1">The sequence shown here is derived from an EMBL/GenBank/DDBJ whole genome shotgun (WGS) entry which is preliminary data.</text>
</comment>
<dbReference type="AlphaFoldDB" id="A0A086ZPN7"/>
<dbReference type="AntiFam" id="ANF00057">
    <property type="entry name" value="Translation of E. coli type CRISPR repeat"/>
</dbReference>
<evidence type="ECO:0000313" key="2">
    <source>
        <dbReference type="Proteomes" id="UP000029093"/>
    </source>
</evidence>
<organism evidence="1 2">
    <name type="scientific">Bifidobacterium boum</name>
    <dbReference type="NCBI Taxonomy" id="78343"/>
    <lineage>
        <taxon>Bacteria</taxon>
        <taxon>Bacillati</taxon>
        <taxon>Actinomycetota</taxon>
        <taxon>Actinomycetes</taxon>
        <taxon>Bifidobacteriales</taxon>
        <taxon>Bifidobacteriaceae</taxon>
        <taxon>Bifidobacterium</taxon>
    </lineage>
</organism>
<dbReference type="AntiFam" id="ANF00006">
    <property type="entry name" value="Translation of CRISPR region"/>
</dbReference>
<reference evidence="1 2" key="1">
    <citation type="submission" date="2014-03" db="EMBL/GenBank/DDBJ databases">
        <title>Genomics of Bifidobacteria.</title>
        <authorList>
            <person name="Ventura M."/>
            <person name="Milani C."/>
            <person name="Lugli G.A."/>
        </authorList>
    </citation>
    <scope>NUCLEOTIDE SEQUENCE [LARGE SCALE GENOMIC DNA]</scope>
    <source>
        <strain evidence="1 2">LMG 10736</strain>
    </source>
</reference>
<protein>
    <submittedName>
        <fullName evidence="1">Uncharacterized protein</fullName>
    </submittedName>
</protein>
<accession>A0A086ZPN7</accession>
<gene>
    <name evidence="1" type="ORF">BBOU_0616</name>
</gene>
<name>A0A086ZPN7_9BIFI</name>
<sequence length="47" mass="5064">MRGEHYESFSAFIATQGSSPHARGTHFTHFRVLSDLGIIPACAGNTS</sequence>